<organism evidence="2">
    <name type="scientific">Zea mays</name>
    <name type="common">Maize</name>
    <dbReference type="NCBI Taxonomy" id="4577"/>
    <lineage>
        <taxon>Eukaryota</taxon>
        <taxon>Viridiplantae</taxon>
        <taxon>Streptophyta</taxon>
        <taxon>Embryophyta</taxon>
        <taxon>Tracheophyta</taxon>
        <taxon>Spermatophyta</taxon>
        <taxon>Magnoliopsida</taxon>
        <taxon>Liliopsida</taxon>
        <taxon>Poales</taxon>
        <taxon>Poaceae</taxon>
        <taxon>PACMAD clade</taxon>
        <taxon>Panicoideae</taxon>
        <taxon>Andropogonodae</taxon>
        <taxon>Andropogoneae</taxon>
        <taxon>Tripsacinae</taxon>
        <taxon>Zea</taxon>
    </lineage>
</organism>
<dbReference type="EMBL" id="EU958421">
    <property type="protein sequence ID" value="ACG30539.1"/>
    <property type="molecule type" value="mRNA"/>
</dbReference>
<proteinExistence type="evidence at transcript level"/>
<reference evidence="2" key="1">
    <citation type="journal article" date="2009" name="Plant Mol. Biol.">
        <title>Insights into corn genes derived from large-scale cDNA sequencing.</title>
        <authorList>
            <person name="Alexandrov N.N."/>
            <person name="Brover V.V."/>
            <person name="Freidin S."/>
            <person name="Troukhan M.E."/>
            <person name="Tatarinova T.V."/>
            <person name="Zhang H."/>
            <person name="Swaller T.J."/>
            <person name="Lu Y.P."/>
            <person name="Bouck J."/>
            <person name="Flavell R.B."/>
            <person name="Feldmann K.A."/>
        </authorList>
    </citation>
    <scope>NUCLEOTIDE SEQUENCE</scope>
</reference>
<dbReference type="AlphaFoldDB" id="B6T0A6"/>
<feature type="compositionally biased region" description="Basic and acidic residues" evidence="1">
    <location>
        <begin position="34"/>
        <end position="47"/>
    </location>
</feature>
<protein>
    <submittedName>
        <fullName evidence="2">Uncharacterized protein</fullName>
    </submittedName>
</protein>
<evidence type="ECO:0000313" key="2">
    <source>
        <dbReference type="EMBL" id="ACG30539.1"/>
    </source>
</evidence>
<sequence length="47" mass="4643">MVAVLAAPPPLMAGSALLGLDGCSGSGGGPGPGHRPDDTTRDVRHYD</sequence>
<feature type="compositionally biased region" description="Gly residues" evidence="1">
    <location>
        <begin position="22"/>
        <end position="32"/>
    </location>
</feature>
<evidence type="ECO:0000256" key="1">
    <source>
        <dbReference type="SAM" id="MobiDB-lite"/>
    </source>
</evidence>
<accession>B6T0A6</accession>
<feature type="region of interest" description="Disordered" evidence="1">
    <location>
        <begin position="20"/>
        <end position="47"/>
    </location>
</feature>
<name>B6T0A6_MAIZE</name>